<organism evidence="2 3">
    <name type="scientific">Gandjariella thermophila</name>
    <dbReference type="NCBI Taxonomy" id="1931992"/>
    <lineage>
        <taxon>Bacteria</taxon>
        <taxon>Bacillati</taxon>
        <taxon>Actinomycetota</taxon>
        <taxon>Actinomycetes</taxon>
        <taxon>Pseudonocardiales</taxon>
        <taxon>Pseudonocardiaceae</taxon>
        <taxon>Gandjariella</taxon>
    </lineage>
</organism>
<protein>
    <submittedName>
        <fullName evidence="2">Putative glycosyltransferase</fullName>
    </submittedName>
</protein>
<dbReference type="OrthoDB" id="5243838at2"/>
<evidence type="ECO:0000259" key="1">
    <source>
        <dbReference type="Pfam" id="PF00535"/>
    </source>
</evidence>
<name>A0A4D4JCQ0_9PSEU</name>
<keyword evidence="2" id="KW-0808">Transferase</keyword>
<comment type="caution">
    <text evidence="2">The sequence shown here is derived from an EMBL/GenBank/DDBJ whole genome shotgun (WGS) entry which is preliminary data.</text>
</comment>
<sequence length="461" mass="48186">MTPGDAAELRLVPDAGTRSWAGGRVLVGGAPLRVLRLTESGARLVGGWLAGEPVSPAHRALASRLVRAGIAHPAYAGGRLGRGDVTVVVPVRDRAVGDLLAAVGPVAAVVVVDDGSTVAVPGATVRHDVARGPAAARNAGWALATTDLVAFLDADVLPEPAWLDPLLPHFADPDVAAVAPRVRSVPGPSALARYERQRSALDLGGAPAPVRPGGRVSYVPSAALVVRVAALREHGGFDERLRFGEDVDLVWRLVAAGAQVRYEPAAVVGHAPRDGLGGFLRQRFDYGTSAAPLGQRHGRAVAPVRMAPWSALAWAAVAAGRPLAGVGVAAVTAALLPRRLGRVGVPARESVRFACLGHLGAGRLLAGAATRAWWPVAVPLLAATRRGRWLLAAALGRHLVEWYRRRPPVDPVRWWLLRVADDLAYGAGVWWGALRRRTLAPLLPDLADWPGRGGVDAGTAP</sequence>
<dbReference type="Proteomes" id="UP000298860">
    <property type="component" value="Unassembled WGS sequence"/>
</dbReference>
<proteinExistence type="predicted"/>
<dbReference type="Pfam" id="PF00535">
    <property type="entry name" value="Glycos_transf_2"/>
    <property type="match status" value="1"/>
</dbReference>
<evidence type="ECO:0000313" key="2">
    <source>
        <dbReference type="EMBL" id="GDY31677.1"/>
    </source>
</evidence>
<feature type="domain" description="Glycosyltransferase 2-like" evidence="1">
    <location>
        <begin position="105"/>
        <end position="197"/>
    </location>
</feature>
<dbReference type="AlphaFoldDB" id="A0A4D4JCQ0"/>
<dbReference type="NCBIfam" id="TIGR03965">
    <property type="entry name" value="mycofact_glyco"/>
    <property type="match status" value="1"/>
</dbReference>
<dbReference type="GO" id="GO:0016740">
    <property type="term" value="F:transferase activity"/>
    <property type="evidence" value="ECO:0007669"/>
    <property type="project" value="UniProtKB-KW"/>
</dbReference>
<dbReference type="InterPro" id="IPR029044">
    <property type="entry name" value="Nucleotide-diphossugar_trans"/>
</dbReference>
<dbReference type="EMBL" id="BJFL01000016">
    <property type="protein sequence ID" value="GDY31677.1"/>
    <property type="molecule type" value="Genomic_DNA"/>
</dbReference>
<dbReference type="InterPro" id="IPR023981">
    <property type="entry name" value="MftF"/>
</dbReference>
<dbReference type="RefSeq" id="WP_137814735.1">
    <property type="nucleotide sequence ID" value="NZ_BJFL01000016.1"/>
</dbReference>
<evidence type="ECO:0000313" key="3">
    <source>
        <dbReference type="Proteomes" id="UP000298860"/>
    </source>
</evidence>
<dbReference type="PANTHER" id="PTHR43646:SF6">
    <property type="entry name" value="PRE-MYCOFACTOCIN GLYCOSYLTRANSFERASE"/>
    <property type="match status" value="1"/>
</dbReference>
<gene>
    <name evidence="2" type="ORF">GTS_33100</name>
</gene>
<dbReference type="InterPro" id="IPR001173">
    <property type="entry name" value="Glyco_trans_2-like"/>
</dbReference>
<dbReference type="SUPFAM" id="SSF53448">
    <property type="entry name" value="Nucleotide-diphospho-sugar transferases"/>
    <property type="match status" value="1"/>
</dbReference>
<reference evidence="3" key="1">
    <citation type="submission" date="2019-04" db="EMBL/GenBank/DDBJ databases">
        <title>Draft genome sequence of Pseudonocardiaceae bacterium SL3-2-4.</title>
        <authorList>
            <person name="Ningsih F."/>
            <person name="Yokota A."/>
            <person name="Sakai Y."/>
            <person name="Nanatani K."/>
            <person name="Yabe S."/>
            <person name="Oetari A."/>
            <person name="Sjamsuridzal W."/>
        </authorList>
    </citation>
    <scope>NUCLEOTIDE SEQUENCE [LARGE SCALE GENOMIC DNA]</scope>
    <source>
        <strain evidence="3">SL3-2-4</strain>
    </source>
</reference>
<accession>A0A4D4JCQ0</accession>
<keyword evidence="3" id="KW-1185">Reference proteome</keyword>
<dbReference type="PANTHER" id="PTHR43646">
    <property type="entry name" value="GLYCOSYLTRANSFERASE"/>
    <property type="match status" value="1"/>
</dbReference>
<dbReference type="Gene3D" id="3.90.550.10">
    <property type="entry name" value="Spore Coat Polysaccharide Biosynthesis Protein SpsA, Chain A"/>
    <property type="match status" value="1"/>
</dbReference>